<reference evidence="1" key="2">
    <citation type="submission" date="2020-11" db="EMBL/GenBank/DDBJ databases">
        <authorList>
            <person name="McCartney M.A."/>
            <person name="Auch B."/>
            <person name="Kono T."/>
            <person name="Mallez S."/>
            <person name="Becker A."/>
            <person name="Gohl D.M."/>
            <person name="Silverstein K.A.T."/>
            <person name="Koren S."/>
            <person name="Bechman K.B."/>
            <person name="Herman A."/>
            <person name="Abrahante J.E."/>
            <person name="Garbe J."/>
        </authorList>
    </citation>
    <scope>NUCLEOTIDE SEQUENCE</scope>
    <source>
        <strain evidence="1">Duluth1</strain>
        <tissue evidence="1">Whole animal</tissue>
    </source>
</reference>
<keyword evidence="2" id="KW-1185">Reference proteome</keyword>
<dbReference type="EMBL" id="JAIWYP010000012">
    <property type="protein sequence ID" value="KAH3726812.1"/>
    <property type="molecule type" value="Genomic_DNA"/>
</dbReference>
<dbReference type="InterPro" id="IPR027897">
    <property type="entry name" value="DUF4559"/>
</dbReference>
<evidence type="ECO:0000313" key="1">
    <source>
        <dbReference type="EMBL" id="KAH3726812.1"/>
    </source>
</evidence>
<comment type="caution">
    <text evidence="1">The sequence shown here is derived from an EMBL/GenBank/DDBJ whole genome shotgun (WGS) entry which is preliminary data.</text>
</comment>
<accession>A0A9D4CKV4</accession>
<dbReference type="Proteomes" id="UP000828390">
    <property type="component" value="Unassembled WGS sequence"/>
</dbReference>
<dbReference type="Pfam" id="PF15112">
    <property type="entry name" value="DUF4559"/>
    <property type="match status" value="1"/>
</dbReference>
<sequence>MSDYRDIFRKPETKNWFKAAIGMKITRDCLLDIVKEATQAFYHAIRKEINRKHGILENSVCSQCHTPNVLPCETNNKCCTYRKCVFHKIHKPLNCPSNNLCNSICKEIVSHHRFRNCSNSHSFQGPTWVYTEASKWCVQSWQIARCYLSNDGYKDVNQAEDADFNGIVNVIYNCEFFQRYFKDDLTQKENICTKVIQV</sequence>
<reference evidence="1" key="1">
    <citation type="journal article" date="2019" name="bioRxiv">
        <title>The Genome of the Zebra Mussel, Dreissena polymorpha: A Resource for Invasive Species Research.</title>
        <authorList>
            <person name="McCartney M.A."/>
            <person name="Auch B."/>
            <person name="Kono T."/>
            <person name="Mallez S."/>
            <person name="Zhang Y."/>
            <person name="Obille A."/>
            <person name="Becker A."/>
            <person name="Abrahante J.E."/>
            <person name="Garbe J."/>
            <person name="Badalamenti J.P."/>
            <person name="Herman A."/>
            <person name="Mangelson H."/>
            <person name="Liachko I."/>
            <person name="Sullivan S."/>
            <person name="Sone E.D."/>
            <person name="Koren S."/>
            <person name="Silverstein K.A.T."/>
            <person name="Beckman K.B."/>
            <person name="Gohl D.M."/>
        </authorList>
    </citation>
    <scope>NUCLEOTIDE SEQUENCE</scope>
    <source>
        <strain evidence="1">Duluth1</strain>
        <tissue evidence="1">Whole animal</tissue>
    </source>
</reference>
<protein>
    <submittedName>
        <fullName evidence="1">Uncharacterized protein</fullName>
    </submittedName>
</protein>
<organism evidence="1 2">
    <name type="scientific">Dreissena polymorpha</name>
    <name type="common">Zebra mussel</name>
    <name type="synonym">Mytilus polymorpha</name>
    <dbReference type="NCBI Taxonomy" id="45954"/>
    <lineage>
        <taxon>Eukaryota</taxon>
        <taxon>Metazoa</taxon>
        <taxon>Spiralia</taxon>
        <taxon>Lophotrochozoa</taxon>
        <taxon>Mollusca</taxon>
        <taxon>Bivalvia</taxon>
        <taxon>Autobranchia</taxon>
        <taxon>Heteroconchia</taxon>
        <taxon>Euheterodonta</taxon>
        <taxon>Imparidentia</taxon>
        <taxon>Neoheterodontei</taxon>
        <taxon>Myida</taxon>
        <taxon>Dreissenoidea</taxon>
        <taxon>Dreissenidae</taxon>
        <taxon>Dreissena</taxon>
    </lineage>
</organism>
<dbReference type="AlphaFoldDB" id="A0A9D4CKV4"/>
<gene>
    <name evidence="1" type="ORF">DPMN_052682</name>
</gene>
<name>A0A9D4CKV4_DREPO</name>
<evidence type="ECO:0000313" key="2">
    <source>
        <dbReference type="Proteomes" id="UP000828390"/>
    </source>
</evidence>
<proteinExistence type="predicted"/>